<feature type="active site" description="Proton acceptor" evidence="1">
    <location>
        <position position="23"/>
    </location>
</feature>
<proteinExistence type="predicted"/>
<keyword evidence="3" id="KW-1185">Reference proteome</keyword>
<comment type="caution">
    <text evidence="2">The sequence shown here is derived from an EMBL/GenBank/DDBJ whole genome shotgun (WGS) entry which is preliminary data.</text>
</comment>
<evidence type="ECO:0000256" key="1">
    <source>
        <dbReference type="PIRSR" id="PIRSR001000-1"/>
    </source>
</evidence>
<keyword evidence="2" id="KW-0255">Endonuclease</keyword>
<dbReference type="EMBL" id="AYXT01000010">
    <property type="protein sequence ID" value="ETF02140.1"/>
    <property type="molecule type" value="Genomic_DNA"/>
</dbReference>
<dbReference type="OrthoDB" id="7861056at2"/>
<dbReference type="AlphaFoldDB" id="V8QS53"/>
<gene>
    <name evidence="2" type="ORF">W822_15495</name>
</gene>
<accession>V8QS53</accession>
<dbReference type="GO" id="GO:0004519">
    <property type="term" value="F:endonuclease activity"/>
    <property type="evidence" value="ECO:0007669"/>
    <property type="project" value="UniProtKB-KW"/>
</dbReference>
<dbReference type="RefSeq" id="WP_024006050.1">
    <property type="nucleotide sequence ID" value="NZ_KI650980.1"/>
</dbReference>
<dbReference type="PIRSF" id="PIRSF001000">
    <property type="entry name" value="PDG_ENDV"/>
    <property type="match status" value="1"/>
</dbReference>
<evidence type="ECO:0000313" key="3">
    <source>
        <dbReference type="Proteomes" id="UP000018733"/>
    </source>
</evidence>
<dbReference type="Pfam" id="PF03013">
    <property type="entry name" value="Pyr_excise"/>
    <property type="match status" value="1"/>
</dbReference>
<keyword evidence="2" id="KW-0540">Nuclease</keyword>
<dbReference type="eggNOG" id="ENOG5031CH8">
    <property type="taxonomic scope" value="Bacteria"/>
</dbReference>
<reference evidence="2 3" key="1">
    <citation type="journal article" date="2014" name="Genome Announc.">
        <title>Draft Genome Sequence of Advenella kashmirensis Strain W13003, a Polycyclic Aromatic Hydrocarbon-Degrading Bacterium.</title>
        <authorList>
            <person name="Wang X."/>
            <person name="Jin D."/>
            <person name="Zhou L."/>
            <person name="Wu L."/>
            <person name="An W."/>
            <person name="Zhao L."/>
        </authorList>
    </citation>
    <scope>NUCLEOTIDE SEQUENCE [LARGE SCALE GENOMIC DNA]</scope>
    <source>
        <strain evidence="2 3">W13003</strain>
    </source>
</reference>
<sequence length="120" mass="14094">MTRINCIPVEELSGPHLVAEYRELPRVFRLAEKAALRGSFTQPGQYTLGPGHILFFYTRLGYLAKRHGQLVKEMRNRNYKPAFEGVQRENFPNIPDQYWNDWEPTSEAMAINRERILQRS</sequence>
<dbReference type="PATRIC" id="fig|1424334.3.peg.3116"/>
<dbReference type="InterPro" id="IPR024796">
    <property type="entry name" value="T4_endonuc_V"/>
</dbReference>
<evidence type="ECO:0000313" key="2">
    <source>
        <dbReference type="EMBL" id="ETF02140.1"/>
    </source>
</evidence>
<dbReference type="Proteomes" id="UP000018733">
    <property type="component" value="Unassembled WGS sequence"/>
</dbReference>
<dbReference type="HOGENOM" id="CLU_161964_0_0_4"/>
<keyword evidence="2" id="KW-0378">Hydrolase</keyword>
<dbReference type="InterPro" id="IPR004260">
    <property type="entry name" value="Pyr-dimer_DNA_glycosylase"/>
</dbReference>
<name>V8QS53_9BURK</name>
<organism evidence="2 3">
    <name type="scientific">Advenella kashmirensis W13003</name>
    <dbReference type="NCBI Taxonomy" id="1424334"/>
    <lineage>
        <taxon>Bacteria</taxon>
        <taxon>Pseudomonadati</taxon>
        <taxon>Pseudomonadota</taxon>
        <taxon>Betaproteobacteria</taxon>
        <taxon>Burkholderiales</taxon>
        <taxon>Alcaligenaceae</taxon>
    </lineage>
</organism>
<dbReference type="SUPFAM" id="SSF47077">
    <property type="entry name" value="T4 endonuclease V"/>
    <property type="match status" value="1"/>
</dbReference>
<protein>
    <submittedName>
        <fullName evidence="2">Endonuclease V</fullName>
    </submittedName>
</protein>
<dbReference type="Gene3D" id="1.10.440.10">
    <property type="entry name" value="T4 endonuclease V"/>
    <property type="match status" value="1"/>
</dbReference>